<accession>A0A0J7I1G0</accession>
<dbReference type="AlphaFoldDB" id="A0A0J7I1G0"/>
<evidence type="ECO:0000256" key="2">
    <source>
        <dbReference type="SAM" id="SignalP"/>
    </source>
</evidence>
<dbReference type="PATRIC" id="fig|558151.6.peg.3737"/>
<gene>
    <name evidence="4" type="ORF">ACM46_17680</name>
</gene>
<feature type="chain" id="PRO_5005288358" description="Secretion system C-terminal sorting domain-containing protein" evidence="2">
    <location>
        <begin position="19"/>
        <end position="374"/>
    </location>
</feature>
<dbReference type="EMBL" id="LFND01000006">
    <property type="protein sequence ID" value="KMQ60077.1"/>
    <property type="molecule type" value="Genomic_DNA"/>
</dbReference>
<dbReference type="OrthoDB" id="964745at2"/>
<dbReference type="Pfam" id="PF18962">
    <property type="entry name" value="Por_Secre_tail"/>
    <property type="match status" value="1"/>
</dbReference>
<keyword evidence="5" id="KW-1185">Reference proteome</keyword>
<dbReference type="NCBIfam" id="TIGR04183">
    <property type="entry name" value="Por_Secre_tail"/>
    <property type="match status" value="1"/>
</dbReference>
<protein>
    <recommendedName>
        <fullName evidence="3">Secretion system C-terminal sorting domain-containing protein</fullName>
    </recommendedName>
</protein>
<dbReference type="STRING" id="558151.ACM46_17680"/>
<name>A0A0J7I1G0_9FLAO</name>
<dbReference type="InterPro" id="IPR026444">
    <property type="entry name" value="Secre_tail"/>
</dbReference>
<dbReference type="RefSeq" id="WP_048508016.1">
    <property type="nucleotide sequence ID" value="NZ_LFND01000006.1"/>
</dbReference>
<keyword evidence="1 2" id="KW-0732">Signal</keyword>
<organism evidence="4 5">
    <name type="scientific">Chryseobacterium angstadtii</name>
    <dbReference type="NCBI Taxonomy" id="558151"/>
    <lineage>
        <taxon>Bacteria</taxon>
        <taxon>Pseudomonadati</taxon>
        <taxon>Bacteroidota</taxon>
        <taxon>Flavobacteriia</taxon>
        <taxon>Flavobacteriales</taxon>
        <taxon>Weeksellaceae</taxon>
        <taxon>Chryseobacterium group</taxon>
        <taxon>Chryseobacterium</taxon>
    </lineage>
</organism>
<evidence type="ECO:0000259" key="3">
    <source>
        <dbReference type="Pfam" id="PF18962"/>
    </source>
</evidence>
<reference evidence="4 5" key="1">
    <citation type="journal article" date="2013" name="Int. J. Syst. Evol. Microbiol.">
        <title>Chryseobacterium angstadtii sp. nov., isolated from a newt tank.</title>
        <authorList>
            <person name="Kirk K.E."/>
            <person name="Hoffman J.A."/>
            <person name="Smith K.A."/>
            <person name="Strahan B.L."/>
            <person name="Failor K.C."/>
            <person name="Krebs J.E."/>
            <person name="Gale A.N."/>
            <person name="Do T.D."/>
            <person name="Sontag T.C."/>
            <person name="Batties A.M."/>
            <person name="Mistiszyn K."/>
            <person name="Newman J.D."/>
        </authorList>
    </citation>
    <scope>NUCLEOTIDE SEQUENCE [LARGE SCALE GENOMIC DNA]</scope>
    <source>
        <strain evidence="4 5">KM</strain>
    </source>
</reference>
<evidence type="ECO:0000256" key="1">
    <source>
        <dbReference type="ARBA" id="ARBA00022729"/>
    </source>
</evidence>
<comment type="caution">
    <text evidence="4">The sequence shown here is derived from an EMBL/GenBank/DDBJ whole genome shotgun (WGS) entry which is preliminary data.</text>
</comment>
<proteinExistence type="predicted"/>
<evidence type="ECO:0000313" key="4">
    <source>
        <dbReference type="EMBL" id="KMQ60077.1"/>
    </source>
</evidence>
<evidence type="ECO:0000313" key="5">
    <source>
        <dbReference type="Proteomes" id="UP000036261"/>
    </source>
</evidence>
<sequence>MKKIYLFFLLLTLQLFSAQFTENDIKFWVGTGSKKAFFIADFNDSDNPTSYAWGFRYDANNLTMEDLINAIDAAEPKMEAEVPSGFLYSLNYNHHIPSLDDYWSTWSGTAAENMALNNGVNNDPLVDGKWYGISFGYGFGPNTPPLSHPSAPVAAYNSAWYSPSQITQWIGSGSNTSLVVIDFGTNNSNGEAHSFVFGIKYNGNLTAEQALQLIHAQAPYFNFTSLNNQISTLSLNNFTGNASGAGTWKLFKGKDLSSWRGQSDLSQVQLSNNDWLGLSFGQRMPFTPREASSSTLAVSDIGKKHFGIYPNPASDFIRIDTGEDIKEVNIYMVSGQKVLTGNTAKIDIHTLKAGVYFVEIKTSQNTVVHKMIKK</sequence>
<dbReference type="Proteomes" id="UP000036261">
    <property type="component" value="Unassembled WGS sequence"/>
</dbReference>
<feature type="signal peptide" evidence="2">
    <location>
        <begin position="1"/>
        <end position="18"/>
    </location>
</feature>
<feature type="domain" description="Secretion system C-terminal sorting" evidence="3">
    <location>
        <begin position="308"/>
        <end position="372"/>
    </location>
</feature>